<accession>A0ABT9VXA8</accession>
<keyword evidence="2" id="KW-1185">Reference proteome</keyword>
<evidence type="ECO:0000313" key="1">
    <source>
        <dbReference type="EMBL" id="MDQ0165530.1"/>
    </source>
</evidence>
<evidence type="ECO:0000313" key="2">
    <source>
        <dbReference type="Proteomes" id="UP001235840"/>
    </source>
</evidence>
<dbReference type="Proteomes" id="UP001235840">
    <property type="component" value="Unassembled WGS sequence"/>
</dbReference>
<reference evidence="1 2" key="1">
    <citation type="submission" date="2023-07" db="EMBL/GenBank/DDBJ databases">
        <title>Genomic Encyclopedia of Type Strains, Phase IV (KMG-IV): sequencing the most valuable type-strain genomes for metagenomic binning, comparative biology and taxonomic classification.</title>
        <authorList>
            <person name="Goeker M."/>
        </authorList>
    </citation>
    <scope>NUCLEOTIDE SEQUENCE [LARGE SCALE GENOMIC DNA]</scope>
    <source>
        <strain evidence="1 2">DSM 12751</strain>
    </source>
</reference>
<dbReference type="EMBL" id="JAUSTY010000005">
    <property type="protein sequence ID" value="MDQ0165530.1"/>
    <property type="molecule type" value="Genomic_DNA"/>
</dbReference>
<sequence>MNDSFYYLSKVRYKDEVYRVVWIYDSGLCEIKSANEKVILVNLQDVQLEEES</sequence>
<protein>
    <submittedName>
        <fullName evidence="1">Uncharacterized protein</fullName>
    </submittedName>
</protein>
<proteinExistence type="predicted"/>
<comment type="caution">
    <text evidence="1">The sequence shown here is derived from an EMBL/GenBank/DDBJ whole genome shotgun (WGS) entry which is preliminary data.</text>
</comment>
<organism evidence="1 2">
    <name type="scientific">Caldalkalibacillus horti</name>
    <dbReference type="NCBI Taxonomy" id="77523"/>
    <lineage>
        <taxon>Bacteria</taxon>
        <taxon>Bacillati</taxon>
        <taxon>Bacillota</taxon>
        <taxon>Bacilli</taxon>
        <taxon>Bacillales</taxon>
        <taxon>Bacillaceae</taxon>
        <taxon>Caldalkalibacillus</taxon>
    </lineage>
</organism>
<gene>
    <name evidence="1" type="ORF">J2S11_001431</name>
</gene>
<dbReference type="RefSeq" id="WP_307392744.1">
    <property type="nucleotide sequence ID" value="NZ_BAAADK010000011.1"/>
</dbReference>
<name>A0ABT9VXA8_9BACI</name>